<organism evidence="1 2">
    <name type="scientific">Bacillus phage Aurora</name>
    <dbReference type="NCBI Taxonomy" id="1874000"/>
    <lineage>
        <taxon>Viruses</taxon>
        <taxon>Duplodnaviria</taxon>
        <taxon>Heunggongvirae</taxon>
        <taxon>Uroviricota</taxon>
        <taxon>Caudoviricetes</taxon>
        <taxon>Salasmaviridae</taxon>
        <taxon>Northropvirinae</taxon>
        <taxon>Claudivirus</taxon>
        <taxon>Claudivirus aurora</taxon>
    </lineage>
</organism>
<evidence type="ECO:0000313" key="1">
    <source>
        <dbReference type="EMBL" id="ANT41137.1"/>
    </source>
</evidence>
<dbReference type="EMBL" id="KX349899">
    <property type="protein sequence ID" value="ANT41137.1"/>
    <property type="molecule type" value="Genomic_DNA"/>
</dbReference>
<gene>
    <name evidence="1" type="ORF">AURORA_23</name>
</gene>
<dbReference type="RefSeq" id="YP_009292374.1">
    <property type="nucleotide sequence ID" value="NC_031121.1"/>
</dbReference>
<name>A0A1B1PAE8_9CAUD</name>
<reference evidence="1 2" key="1">
    <citation type="submission" date="2016-05" db="EMBL/GenBank/DDBJ databases">
        <authorList>
            <person name="Lavstsen T."/>
            <person name="Jespersen J.S."/>
        </authorList>
    </citation>
    <scope>NUCLEOTIDE SEQUENCE [LARGE SCALE GENOMIC DNA]</scope>
</reference>
<evidence type="ECO:0000313" key="2">
    <source>
        <dbReference type="Proteomes" id="UP000201440"/>
    </source>
</evidence>
<protein>
    <submittedName>
        <fullName evidence="1">Uncharacterized protein</fullName>
    </submittedName>
</protein>
<dbReference type="GeneID" id="29068888"/>
<dbReference type="KEGG" id="vg:29068888"/>
<keyword evidence="2" id="KW-1185">Reference proteome</keyword>
<accession>A0A1B1PAE8</accession>
<proteinExistence type="predicted"/>
<dbReference type="Proteomes" id="UP000201440">
    <property type="component" value="Segment"/>
</dbReference>
<sequence length="44" mass="5173">MKKYVLTLIDIRDVKYNIIYEGNDIQSLTRLLSNNLVSCKEVKQ</sequence>